<keyword evidence="2" id="KW-1185">Reference proteome</keyword>
<reference evidence="1" key="1">
    <citation type="submission" date="2022-11" db="EMBL/GenBank/DDBJ databases">
        <title>Chromosomal genome sequence assembly and mating type (MAT) locus characterization of the leprose asexual lichenized fungus Lepraria neglecta (Nyl.) Erichsen.</title>
        <authorList>
            <person name="Allen J.L."/>
            <person name="Pfeffer B."/>
        </authorList>
    </citation>
    <scope>NUCLEOTIDE SEQUENCE</scope>
    <source>
        <strain evidence="1">Allen 5258</strain>
    </source>
</reference>
<dbReference type="AlphaFoldDB" id="A0AAD9Z7T7"/>
<protein>
    <submittedName>
        <fullName evidence="1">Uncharacterized protein</fullName>
    </submittedName>
</protein>
<sequence>MAVLQVKKLIESLSDAQFDVFIGTFDGAAIPRILEICALPHTPSQQLSQGHAAICPYHKPAFTVQTEIIQDSTPIVQHMHDAPSEIFQVITDQFFEYSFTPGYLFPDQGAYGYGKPSL</sequence>
<proteinExistence type="predicted"/>
<comment type="caution">
    <text evidence="1">The sequence shown here is derived from an EMBL/GenBank/DDBJ whole genome shotgun (WGS) entry which is preliminary data.</text>
</comment>
<organism evidence="1 2">
    <name type="scientific">Lepraria neglecta</name>
    <dbReference type="NCBI Taxonomy" id="209136"/>
    <lineage>
        <taxon>Eukaryota</taxon>
        <taxon>Fungi</taxon>
        <taxon>Dikarya</taxon>
        <taxon>Ascomycota</taxon>
        <taxon>Pezizomycotina</taxon>
        <taxon>Lecanoromycetes</taxon>
        <taxon>OSLEUM clade</taxon>
        <taxon>Lecanoromycetidae</taxon>
        <taxon>Lecanorales</taxon>
        <taxon>Lecanorineae</taxon>
        <taxon>Stereocaulaceae</taxon>
        <taxon>Lepraria</taxon>
    </lineage>
</organism>
<name>A0AAD9Z7T7_9LECA</name>
<evidence type="ECO:0000313" key="1">
    <source>
        <dbReference type="EMBL" id="KAK3173150.1"/>
    </source>
</evidence>
<dbReference type="Proteomes" id="UP001276659">
    <property type="component" value="Unassembled WGS sequence"/>
</dbReference>
<dbReference type="EMBL" id="JASNWA010000007">
    <property type="protein sequence ID" value="KAK3173150.1"/>
    <property type="molecule type" value="Genomic_DNA"/>
</dbReference>
<evidence type="ECO:0000313" key="2">
    <source>
        <dbReference type="Proteomes" id="UP001276659"/>
    </source>
</evidence>
<accession>A0AAD9Z7T7</accession>
<gene>
    <name evidence="1" type="ORF">OEA41_006479</name>
</gene>